<evidence type="ECO:0000256" key="2">
    <source>
        <dbReference type="SAM" id="MobiDB-lite"/>
    </source>
</evidence>
<name>A0A078B726_STYLE</name>
<keyword evidence="1" id="KW-0175">Coiled coil</keyword>
<sequence>MNYSPTSNYGMSQYLSTHHDSKRNSSSKKSFIVQNPKKEFLSEAFVKKTIEDLETQVSTKVKTLRKSQYSQLASVIKQSQESTLNNQKQRRGKSASYGGQRPKYTVNYSGSLQEMTKNLVIYDQLCQIKKNEKDELVNLIKQQKLDIKHSKQNARSAIAVESDLFRESNKITKVIKRKNNDCFFFEKEISEITAQIPELRQGIEEYKALNEELKKRIDQEREVMEEEQALIPKLLSAIDEIQYQKDRLSTEIVKQQKLKERLNQDIIKLICESNSLFKRTEKNVMNKPQQFVQ</sequence>
<keyword evidence="4" id="KW-1185">Reference proteome</keyword>
<organism evidence="3 4">
    <name type="scientific">Stylonychia lemnae</name>
    <name type="common">Ciliate</name>
    <dbReference type="NCBI Taxonomy" id="5949"/>
    <lineage>
        <taxon>Eukaryota</taxon>
        <taxon>Sar</taxon>
        <taxon>Alveolata</taxon>
        <taxon>Ciliophora</taxon>
        <taxon>Intramacronucleata</taxon>
        <taxon>Spirotrichea</taxon>
        <taxon>Stichotrichia</taxon>
        <taxon>Sporadotrichida</taxon>
        <taxon>Oxytrichidae</taxon>
        <taxon>Stylonychinae</taxon>
        <taxon>Stylonychia</taxon>
    </lineage>
</organism>
<evidence type="ECO:0000256" key="1">
    <source>
        <dbReference type="SAM" id="Coils"/>
    </source>
</evidence>
<proteinExistence type="predicted"/>
<feature type="compositionally biased region" description="Polar residues" evidence="2">
    <location>
        <begin position="1"/>
        <end position="16"/>
    </location>
</feature>
<dbReference type="AlphaFoldDB" id="A0A078B726"/>
<reference evidence="3 4" key="1">
    <citation type="submission" date="2014-06" db="EMBL/GenBank/DDBJ databases">
        <authorList>
            <person name="Swart Estienne"/>
        </authorList>
    </citation>
    <scope>NUCLEOTIDE SEQUENCE [LARGE SCALE GENOMIC DNA]</scope>
    <source>
        <strain evidence="3 4">130c</strain>
    </source>
</reference>
<evidence type="ECO:0000313" key="4">
    <source>
        <dbReference type="Proteomes" id="UP000039865"/>
    </source>
</evidence>
<dbReference type="Proteomes" id="UP000039865">
    <property type="component" value="Unassembled WGS sequence"/>
</dbReference>
<feature type="region of interest" description="Disordered" evidence="2">
    <location>
        <begin position="79"/>
        <end position="100"/>
    </location>
</feature>
<gene>
    <name evidence="3" type="primary">Contig2194.g2358</name>
    <name evidence="3" type="ORF">STYLEM_19335</name>
</gene>
<accession>A0A078B726</accession>
<feature type="coiled-coil region" evidence="1">
    <location>
        <begin position="196"/>
        <end position="265"/>
    </location>
</feature>
<dbReference type="InParanoid" id="A0A078B726"/>
<feature type="region of interest" description="Disordered" evidence="2">
    <location>
        <begin position="1"/>
        <end position="31"/>
    </location>
</feature>
<evidence type="ECO:0000313" key="3">
    <source>
        <dbReference type="EMBL" id="CDW90194.1"/>
    </source>
</evidence>
<dbReference type="EMBL" id="CCKQ01018241">
    <property type="protein sequence ID" value="CDW90194.1"/>
    <property type="molecule type" value="Genomic_DNA"/>
</dbReference>
<protein>
    <submittedName>
        <fullName evidence="3">Uncharacterized protein</fullName>
    </submittedName>
</protein>